<dbReference type="PANTHER" id="PTHR19376">
    <property type="entry name" value="DNA-DIRECTED RNA POLYMERASE"/>
    <property type="match status" value="1"/>
</dbReference>
<dbReference type="Gene3D" id="1.10.132.30">
    <property type="match status" value="1"/>
</dbReference>
<comment type="catalytic activity">
    <reaction evidence="5 6">
        <text>RNA(n) + a ribonucleoside 5'-triphosphate = RNA(n+1) + diphosphate</text>
        <dbReference type="Rhea" id="RHEA:21248"/>
        <dbReference type="Rhea" id="RHEA-COMP:14527"/>
        <dbReference type="Rhea" id="RHEA-COMP:17342"/>
        <dbReference type="ChEBI" id="CHEBI:33019"/>
        <dbReference type="ChEBI" id="CHEBI:61557"/>
        <dbReference type="ChEBI" id="CHEBI:140395"/>
        <dbReference type="EC" id="2.7.7.6"/>
    </reaction>
</comment>
<proteinExistence type="inferred from homology"/>
<dbReference type="Gene3D" id="3.30.1490.180">
    <property type="entry name" value="RNA polymerase ii"/>
    <property type="match status" value="1"/>
</dbReference>
<reference evidence="8 9" key="1">
    <citation type="journal article" date="2017" name="Virol. Sin.">
        <title>Genome analysis of Heliothis virescens ascovirus 3h isolated from China.</title>
        <authorList>
            <person name="Huang G.H."/>
            <person name="Hou D.H."/>
            <person name="Wang M."/>
            <person name="Cheng X.W."/>
            <person name="Hu Z."/>
        </authorList>
    </citation>
    <scope>NUCLEOTIDE SEQUENCE [LARGE SCALE GENOMIC DNA]</scope>
    <source>
        <strain evidence="8">HvAV-3h</strain>
    </source>
</reference>
<comment type="function">
    <text evidence="6">DNA-dependent RNA polymerase catalyzes the transcription of DNA into RNA using the four ribonucleoside triphosphates as substrates.</text>
</comment>
<dbReference type="InterPro" id="IPR007080">
    <property type="entry name" value="RNA_pol_Rpb1_1"/>
</dbReference>
<evidence type="ECO:0000313" key="9">
    <source>
        <dbReference type="Proteomes" id="UP000316643"/>
    </source>
</evidence>
<dbReference type="Gene3D" id="6.10.250.2940">
    <property type="match status" value="1"/>
</dbReference>
<evidence type="ECO:0000256" key="1">
    <source>
        <dbReference type="ARBA" id="ARBA00022478"/>
    </source>
</evidence>
<dbReference type="InterPro" id="IPR045867">
    <property type="entry name" value="DNA-dir_RpoC_beta_prime"/>
</dbReference>
<dbReference type="Gene3D" id="1.10.274.100">
    <property type="entry name" value="RNA polymerase Rpb1, domain 3"/>
    <property type="match status" value="1"/>
</dbReference>
<evidence type="ECO:0000256" key="5">
    <source>
        <dbReference type="ARBA" id="ARBA00048552"/>
    </source>
</evidence>
<feature type="domain" description="RNA polymerase N-terminal" evidence="7">
    <location>
        <begin position="203"/>
        <end position="509"/>
    </location>
</feature>
<dbReference type="Proteomes" id="UP000316643">
    <property type="component" value="Genome"/>
</dbReference>
<dbReference type="PANTHER" id="PTHR19376:SF32">
    <property type="entry name" value="DNA-DIRECTED RNA POLYMERASE III SUBUNIT RPC1"/>
    <property type="match status" value="1"/>
</dbReference>
<evidence type="ECO:0000259" key="7">
    <source>
        <dbReference type="SMART" id="SM00663"/>
    </source>
</evidence>
<name>A0A2K8ES45_9VIRU</name>
<dbReference type="Pfam" id="PF04983">
    <property type="entry name" value="RNA_pol_Rpb1_3"/>
    <property type="match status" value="1"/>
</dbReference>
<evidence type="ECO:0000313" key="8">
    <source>
        <dbReference type="EMBL" id="APM84110.1"/>
    </source>
</evidence>
<dbReference type="SUPFAM" id="SSF64484">
    <property type="entry name" value="beta and beta-prime subunits of DNA dependent RNA-polymerase"/>
    <property type="match status" value="1"/>
</dbReference>
<dbReference type="Pfam" id="PF05000">
    <property type="entry name" value="RNA_pol_Rpb1_4"/>
    <property type="match status" value="1"/>
</dbReference>
<dbReference type="EMBL" id="KU170628">
    <property type="protein sequence ID" value="APM84110.1"/>
    <property type="molecule type" value="Genomic_DNA"/>
</dbReference>
<accession>A0A2K8ES45</accession>
<dbReference type="InterPro" id="IPR038120">
    <property type="entry name" value="Rpb1_funnel_sf"/>
</dbReference>
<dbReference type="InterPro" id="IPR007066">
    <property type="entry name" value="RNA_pol_Rpb1_3"/>
</dbReference>
<sequence length="859" mass="95305">MSSTLKKIEYFLMSPEEMDDLAAYSVTKHRPVGTDTVGTVFDTRSGANRATCCGTCGQNHEDCPGHFGVITLCQPIIHPLFTQHVRDIMRLICSKCHRTIISAEKVEKFKIRSKGSKRISDLLTLLEKRVTCCSHCGTPPCQYRLSCAPTSKTSKAKRKIHRTLCKISTGNCKTWLTDDDVARVLYDVPDEDAKRVLGCAHPSRLVLRKWPAIPPVCRHQESGRMSGAGGDNSYSDDDITVLLCDIVRLNNIAGSDDRSSEERAKAFADLKTKISVICTNTAKMKRNDNGDPVCGLLDRIKGKNGLIRNNLLGKRSEMAARSVIGPDPTLKLNEVGFPRVMANHLYIPERVTEHNYEWASSIRIPHPLNSNVFIRPKYIRNGRIHKICASGCTADCENKCQPKIGDFVCRPLTDGDVVLMNRQPTLHKGSMMAFRIRLHDPLIFTLNLAVTKAFNADFDGDEMNAFIPQSPAACSELLELSTPTACLNSGDKASICIVQDCLTAAYLMSTESVNAPSLDRDQTYDVLMSFDGNRIPEFLEKLDRCRRELGCVLPRHLYNGRLLISLALPDRLFYKSQEICIEGGVLKFGKFTKRTLGPSRDSLIRYIGNEMGQQMAGQFVDDIQFLTTAWMMTRAFSVTATDFLHVGPAIKRLAEDKIREANAVSATIIDERFRELRLNTILATAKDVGMGIVKKSNGNDNLVVMIESGSKGDYFNVGQTKGMLGQQMVNGSRIPMNLSDGARSTVHSRLRESDPDRVIRDRGFISRGFSNGLDPMEWLFHCMSGRESVCSSATETADTGYTTRRVNKFSEDIIIHNDGLVADQNGTIFQLTYGDLGLDPEMLCGNVNDIVRSVGGIPV</sequence>
<organism evidence="8 9">
    <name type="scientific">Heliothis virescens ascovirus 3h</name>
    <dbReference type="NCBI Taxonomy" id="1268039"/>
    <lineage>
        <taxon>Viruses</taxon>
        <taxon>Varidnaviria</taxon>
        <taxon>Bamfordvirae</taxon>
        <taxon>Nucleocytoviricota</taxon>
        <taxon>Megaviricetes</taxon>
        <taxon>Pimascovirales</taxon>
        <taxon>Pimascovirales incertae sedis</taxon>
        <taxon>Ascoviridae</taxon>
        <taxon>Ascovirus</taxon>
    </lineage>
</organism>
<dbReference type="InterPro" id="IPR006592">
    <property type="entry name" value="RNA_pol_N"/>
</dbReference>
<dbReference type="InterPro" id="IPR007083">
    <property type="entry name" value="RNA_pol_Rpb1_4"/>
</dbReference>
<dbReference type="SMART" id="SM00663">
    <property type="entry name" value="RPOLA_N"/>
    <property type="match status" value="1"/>
</dbReference>
<keyword evidence="3 6" id="KW-0548">Nucleotidyltransferase</keyword>
<dbReference type="GO" id="GO:0000428">
    <property type="term" value="C:DNA-directed RNA polymerase complex"/>
    <property type="evidence" value="ECO:0007669"/>
    <property type="project" value="UniProtKB-KW"/>
</dbReference>
<dbReference type="Gene3D" id="4.10.860.120">
    <property type="entry name" value="RNA polymerase II, clamp domain"/>
    <property type="match status" value="1"/>
</dbReference>
<dbReference type="InterPro" id="IPR044893">
    <property type="entry name" value="RNA_pol_Rpb1_clamp_domain"/>
</dbReference>
<dbReference type="GO" id="GO:0003677">
    <property type="term" value="F:DNA binding"/>
    <property type="evidence" value="ECO:0007669"/>
    <property type="project" value="InterPro"/>
</dbReference>
<keyword evidence="4 6" id="KW-0804">Transcription</keyword>
<dbReference type="Gene3D" id="2.40.40.20">
    <property type="match status" value="1"/>
</dbReference>
<dbReference type="Pfam" id="PF00623">
    <property type="entry name" value="RNA_pol_Rpb1_2"/>
    <property type="match status" value="1"/>
</dbReference>
<evidence type="ECO:0000256" key="3">
    <source>
        <dbReference type="ARBA" id="ARBA00022695"/>
    </source>
</evidence>
<evidence type="ECO:0000256" key="4">
    <source>
        <dbReference type="ARBA" id="ARBA00023163"/>
    </source>
</evidence>
<dbReference type="GO" id="GO:0006351">
    <property type="term" value="P:DNA-templated transcription"/>
    <property type="evidence" value="ECO:0007669"/>
    <property type="project" value="InterPro"/>
</dbReference>
<dbReference type="Pfam" id="PF04997">
    <property type="entry name" value="RNA_pol_Rpb1_1"/>
    <property type="match status" value="1"/>
</dbReference>
<comment type="similarity">
    <text evidence="6">Belongs to the RNA polymerase beta' chain family.</text>
</comment>
<dbReference type="InterPro" id="IPR007081">
    <property type="entry name" value="RNA_pol_Rpb1_5"/>
</dbReference>
<keyword evidence="2 6" id="KW-0808">Transferase</keyword>
<evidence type="ECO:0000256" key="2">
    <source>
        <dbReference type="ARBA" id="ARBA00022679"/>
    </source>
</evidence>
<keyword evidence="1 6" id="KW-0240">DNA-directed RNA polymerase</keyword>
<dbReference type="GO" id="GO:0003899">
    <property type="term" value="F:DNA-directed RNA polymerase activity"/>
    <property type="evidence" value="ECO:0007669"/>
    <property type="project" value="UniProtKB-EC"/>
</dbReference>
<evidence type="ECO:0000256" key="6">
    <source>
        <dbReference type="RuleBase" id="RU004279"/>
    </source>
</evidence>
<dbReference type="EC" id="2.7.7.6" evidence="6"/>
<protein>
    <recommendedName>
        <fullName evidence="6">DNA-directed RNA polymerase subunit</fullName>
        <ecNumber evidence="6">2.7.7.6</ecNumber>
    </recommendedName>
</protein>
<dbReference type="InterPro" id="IPR000722">
    <property type="entry name" value="RNA_pol_asu"/>
</dbReference>
<dbReference type="InterPro" id="IPR042102">
    <property type="entry name" value="RNA_pol_Rpb1_3_sf"/>
</dbReference>
<dbReference type="Pfam" id="PF04998">
    <property type="entry name" value="RNA_pol_Rpb1_5"/>
    <property type="match status" value="1"/>
</dbReference>